<feature type="transmembrane region" description="Helical" evidence="10">
    <location>
        <begin position="407"/>
        <end position="427"/>
    </location>
</feature>
<gene>
    <name evidence="13" type="ORF">ABUK86_18610</name>
</gene>
<keyword evidence="5 10" id="KW-1133">Transmembrane helix</keyword>
<dbReference type="EMBL" id="JBEQNB010000009">
    <property type="protein sequence ID" value="MES0835795.1"/>
    <property type="molecule type" value="Genomic_DNA"/>
</dbReference>
<sequence>MSGGRTRGAAREASDRAAPRDAPGRRRRRCPLLGLVLVVLLGTAILVCTALAGRTRLPAPALLLGSGVLMGFVPALHEVQLPPELMLLIFLPLLLYWESLSTSLREIRKNLTGIAVMSTLLVIATAAAVAVLAHLWGLPWGAAWVLGAAVAPTDATAVSTVARLLPRRDITVLRAEGLVNDGTALVVYGVAVGVTVGEESLSAPHVGWLFLLSYCGGVAAGAVTALFWAAVRRRIENALLQNVAILLIPFTAFLLAEGVEASGVLAVVVAGLIMSQAGPTIGRPLSRRQTEASWSLAVFLVNGSLFVLVGLEVHTAVRGLASLALAQALALVALVSVLVLAVRGAFVLGPALLVRLLPRAWRPTGGPGLPSRLVNAMAGFRGAVSLAVALSVPQTTSSGAAFPERDLIVFTTTGVILVTLVVQGLLLPPLISRAGLPDDSDVERERRFAQRTAIEEALEALPGTASALDTDPAVASRLEEEYREHLETLREDPDAARTDRIRNREEQYTALRLALLARKRATVIRLRDERRIDDVVLRRMQSAMDTEEVRLTHREQFE</sequence>
<comment type="subcellular location">
    <subcellularLocation>
        <location evidence="1 10">Cell membrane</location>
        <topology evidence="1 10">Multi-pass membrane protein</topology>
    </subcellularLocation>
</comment>
<keyword evidence="9 10" id="KW-0739">Sodium transport</keyword>
<comment type="caution">
    <text evidence="13">The sequence shown here is derived from an EMBL/GenBank/DDBJ whole genome shotgun (WGS) entry which is preliminary data.</text>
</comment>
<keyword evidence="2 10" id="KW-0813">Transport</keyword>
<evidence type="ECO:0000259" key="12">
    <source>
        <dbReference type="Pfam" id="PF00999"/>
    </source>
</evidence>
<evidence type="ECO:0000313" key="14">
    <source>
        <dbReference type="Proteomes" id="UP001432401"/>
    </source>
</evidence>
<dbReference type="PANTHER" id="PTHR10110">
    <property type="entry name" value="SODIUM/HYDROGEN EXCHANGER"/>
    <property type="match status" value="1"/>
</dbReference>
<keyword evidence="8 10" id="KW-0472">Membrane</keyword>
<comment type="similarity">
    <text evidence="10">Belongs to the monovalent cation:proton antiporter 1 (CPA1) transporter (TC 2.A.36) family.</text>
</comment>
<feature type="transmembrane region" description="Helical" evidence="10">
    <location>
        <begin position="32"/>
        <end position="52"/>
    </location>
</feature>
<evidence type="ECO:0000256" key="4">
    <source>
        <dbReference type="ARBA" id="ARBA00022692"/>
    </source>
</evidence>
<keyword evidence="3 10" id="KW-1003">Cell membrane</keyword>
<feature type="transmembrane region" description="Helical" evidence="10">
    <location>
        <begin position="111"/>
        <end position="136"/>
    </location>
</feature>
<dbReference type="RefSeq" id="WP_352984716.1">
    <property type="nucleotide sequence ID" value="NZ_JBEQNA010000023.1"/>
</dbReference>
<protein>
    <submittedName>
        <fullName evidence="13">Na+/H+ antiporter</fullName>
    </submittedName>
</protein>
<feature type="transmembrane region" description="Helical" evidence="10">
    <location>
        <begin position="83"/>
        <end position="99"/>
    </location>
</feature>
<reference evidence="13 14" key="1">
    <citation type="submission" date="2024-06" db="EMBL/GenBank/DDBJ databases">
        <authorList>
            <person name="Bataeva Y.V."/>
            <person name="Grigorian L.N."/>
            <person name="Solomentsev V.I."/>
        </authorList>
    </citation>
    <scope>NUCLEOTIDE SEQUENCE [LARGE SCALE GENOMIC DNA]</scope>
    <source>
        <strain evidence="14">SCPM-O-B-12605 (RCAM04882)</strain>
    </source>
</reference>
<evidence type="ECO:0000256" key="2">
    <source>
        <dbReference type="ARBA" id="ARBA00022448"/>
    </source>
</evidence>
<dbReference type="InterPro" id="IPR004705">
    <property type="entry name" value="Cation/H_exchanger_CPA1_bac"/>
</dbReference>
<feature type="transmembrane region" description="Helical" evidence="10">
    <location>
        <begin position="208"/>
        <end position="231"/>
    </location>
</feature>
<feature type="transmembrane region" description="Helical" evidence="10">
    <location>
        <begin position="238"/>
        <end position="256"/>
    </location>
</feature>
<feature type="transmembrane region" description="Helical" evidence="10">
    <location>
        <begin position="177"/>
        <end position="196"/>
    </location>
</feature>
<organism evidence="13 14">
    <name type="scientific">Nocardiopsis tropica</name>
    <dbReference type="NCBI Taxonomy" id="109330"/>
    <lineage>
        <taxon>Bacteria</taxon>
        <taxon>Bacillati</taxon>
        <taxon>Actinomycetota</taxon>
        <taxon>Actinomycetes</taxon>
        <taxon>Streptosporangiales</taxon>
        <taxon>Nocardiopsidaceae</taxon>
        <taxon>Nocardiopsis</taxon>
    </lineage>
</organism>
<dbReference type="Gene3D" id="1.20.1530.20">
    <property type="match status" value="1"/>
</dbReference>
<dbReference type="NCBIfam" id="TIGR00831">
    <property type="entry name" value="a_cpa1"/>
    <property type="match status" value="1"/>
</dbReference>
<feature type="domain" description="Cation/H+ exchanger transmembrane" evidence="12">
    <location>
        <begin position="44"/>
        <end position="431"/>
    </location>
</feature>
<dbReference type="Pfam" id="PF00999">
    <property type="entry name" value="Na_H_Exchanger"/>
    <property type="match status" value="1"/>
</dbReference>
<keyword evidence="6 10" id="KW-0915">Sodium</keyword>
<evidence type="ECO:0000256" key="6">
    <source>
        <dbReference type="ARBA" id="ARBA00023053"/>
    </source>
</evidence>
<evidence type="ECO:0000256" key="7">
    <source>
        <dbReference type="ARBA" id="ARBA00023065"/>
    </source>
</evidence>
<feature type="transmembrane region" description="Helical" evidence="10">
    <location>
        <begin position="294"/>
        <end position="317"/>
    </location>
</feature>
<accession>A0ABV1ZXH4</accession>
<dbReference type="PANTHER" id="PTHR10110:SF86">
    <property type="entry name" value="SODIUM_HYDROGEN EXCHANGER 7"/>
    <property type="match status" value="1"/>
</dbReference>
<dbReference type="InterPro" id="IPR038770">
    <property type="entry name" value="Na+/solute_symporter_sf"/>
</dbReference>
<feature type="transmembrane region" description="Helical" evidence="10">
    <location>
        <begin position="329"/>
        <end position="353"/>
    </location>
</feature>
<keyword evidence="10" id="KW-0050">Antiport</keyword>
<evidence type="ECO:0000313" key="13">
    <source>
        <dbReference type="EMBL" id="MES0835795.1"/>
    </source>
</evidence>
<evidence type="ECO:0000256" key="10">
    <source>
        <dbReference type="RuleBase" id="RU366002"/>
    </source>
</evidence>
<evidence type="ECO:0000256" key="3">
    <source>
        <dbReference type="ARBA" id="ARBA00022475"/>
    </source>
</evidence>
<evidence type="ECO:0000256" key="1">
    <source>
        <dbReference type="ARBA" id="ARBA00004651"/>
    </source>
</evidence>
<evidence type="ECO:0000256" key="8">
    <source>
        <dbReference type="ARBA" id="ARBA00023136"/>
    </source>
</evidence>
<comment type="function">
    <text evidence="10">Na(+)/H(+) antiporter that extrudes sodium in exchange for external protons.</text>
</comment>
<feature type="transmembrane region" description="Helical" evidence="10">
    <location>
        <begin position="262"/>
        <end position="282"/>
    </location>
</feature>
<feature type="region of interest" description="Disordered" evidence="11">
    <location>
        <begin position="1"/>
        <end position="25"/>
    </location>
</feature>
<name>A0ABV1ZXH4_9ACTN</name>
<keyword evidence="14" id="KW-1185">Reference proteome</keyword>
<evidence type="ECO:0000256" key="5">
    <source>
        <dbReference type="ARBA" id="ARBA00022989"/>
    </source>
</evidence>
<evidence type="ECO:0000256" key="11">
    <source>
        <dbReference type="SAM" id="MobiDB-lite"/>
    </source>
</evidence>
<feature type="transmembrane region" description="Helical" evidence="10">
    <location>
        <begin position="142"/>
        <end position="165"/>
    </location>
</feature>
<keyword evidence="4 10" id="KW-0812">Transmembrane</keyword>
<feature type="compositionally biased region" description="Basic and acidic residues" evidence="11">
    <location>
        <begin position="9"/>
        <end position="24"/>
    </location>
</feature>
<dbReference type="Proteomes" id="UP001432401">
    <property type="component" value="Unassembled WGS sequence"/>
</dbReference>
<keyword evidence="7 10" id="KW-0406">Ion transport</keyword>
<dbReference type="InterPro" id="IPR006153">
    <property type="entry name" value="Cation/H_exchanger_TM"/>
</dbReference>
<evidence type="ECO:0000256" key="9">
    <source>
        <dbReference type="ARBA" id="ARBA00023201"/>
    </source>
</evidence>
<dbReference type="InterPro" id="IPR018422">
    <property type="entry name" value="Cation/H_exchanger_CPA1"/>
</dbReference>
<proteinExistence type="inferred from homology"/>